<evidence type="ECO:0000313" key="3">
    <source>
        <dbReference type="Proteomes" id="UP000437131"/>
    </source>
</evidence>
<dbReference type="InterPro" id="IPR038186">
    <property type="entry name" value="CHAD_dom_sf"/>
</dbReference>
<dbReference type="AlphaFoldDB" id="A0A844GYL5"/>
<dbReference type="Pfam" id="PF05235">
    <property type="entry name" value="CHAD"/>
    <property type="match status" value="1"/>
</dbReference>
<accession>A0A844GYL5</accession>
<dbReference type="SMART" id="SM00880">
    <property type="entry name" value="CHAD"/>
    <property type="match status" value="1"/>
</dbReference>
<feature type="domain" description="CHAD" evidence="1">
    <location>
        <begin position="10"/>
        <end position="305"/>
    </location>
</feature>
<dbReference type="InterPro" id="IPR007899">
    <property type="entry name" value="CHAD_dom"/>
</dbReference>
<gene>
    <name evidence="2" type="ORF">GGC33_17285</name>
</gene>
<dbReference type="PANTHER" id="PTHR39339">
    <property type="entry name" value="SLR1444 PROTEIN"/>
    <property type="match status" value="1"/>
</dbReference>
<protein>
    <submittedName>
        <fullName evidence="2">CHAD domain-containing protein</fullName>
    </submittedName>
</protein>
<name>A0A844GYL5_9CHRO</name>
<sequence>MSSSTLNNNPTTIGDYAYGAISKHSHKIFKYEKKIFQENDPENLHQIRVAMRRLRSSLLSFDRVLILPSIICDRTVGKIARILGQERDADIININLETKFKPNLPREEEKFLSKLEEEFNQKKHLHFPSSKDILKGKKYLKLKQALLDWLDSPELNKISALKTEKLLPDLLLPQIASFSLQSAWLTGTELENNHEIKLQYNLTDTEIKEILNQEGKYLHQLRKQAKKVRYQLELFTDFYPPKYQEYISFVKQLQTVLGNIQDNLCLMSYLSDLVGKKWEKNLPQLSLLIKEDQERQWREWQKLQSIFLSPNYLSHWREVIIKFINI</sequence>
<dbReference type="PROSITE" id="PS51708">
    <property type="entry name" value="CHAD"/>
    <property type="match status" value="1"/>
</dbReference>
<reference evidence="2 3" key="1">
    <citation type="submission" date="2019-11" db="EMBL/GenBank/DDBJ databases">
        <title>Isolation of a new High Light Tolerant Cyanobacteria.</title>
        <authorList>
            <person name="Dobson Z."/>
            <person name="Vaughn N."/>
            <person name="Vaughn M."/>
            <person name="Fromme P."/>
            <person name="Mazor Y."/>
        </authorList>
    </citation>
    <scope>NUCLEOTIDE SEQUENCE [LARGE SCALE GENOMIC DNA]</scope>
    <source>
        <strain evidence="2 3">0216</strain>
    </source>
</reference>
<proteinExistence type="predicted"/>
<dbReference type="PANTHER" id="PTHR39339:SF1">
    <property type="entry name" value="CHAD DOMAIN-CONTAINING PROTEIN"/>
    <property type="match status" value="1"/>
</dbReference>
<dbReference type="RefSeq" id="WP_155084731.1">
    <property type="nucleotide sequence ID" value="NZ_WMIA01000041.1"/>
</dbReference>
<dbReference type="Gene3D" id="1.40.20.10">
    <property type="entry name" value="CHAD domain"/>
    <property type="match status" value="1"/>
</dbReference>
<comment type="caution">
    <text evidence="2">The sequence shown here is derived from an EMBL/GenBank/DDBJ whole genome shotgun (WGS) entry which is preliminary data.</text>
</comment>
<organism evidence="2 3">
    <name type="scientific">Cyanobacterium aponinum 0216</name>
    <dbReference type="NCBI Taxonomy" id="2676140"/>
    <lineage>
        <taxon>Bacteria</taxon>
        <taxon>Bacillati</taxon>
        <taxon>Cyanobacteriota</taxon>
        <taxon>Cyanophyceae</taxon>
        <taxon>Oscillatoriophycideae</taxon>
        <taxon>Chroococcales</taxon>
        <taxon>Geminocystaceae</taxon>
        <taxon>Cyanobacterium</taxon>
    </lineage>
</organism>
<evidence type="ECO:0000259" key="1">
    <source>
        <dbReference type="PROSITE" id="PS51708"/>
    </source>
</evidence>
<dbReference type="EMBL" id="WMIA01000041">
    <property type="protein sequence ID" value="MTF40663.1"/>
    <property type="molecule type" value="Genomic_DNA"/>
</dbReference>
<evidence type="ECO:0000313" key="2">
    <source>
        <dbReference type="EMBL" id="MTF40663.1"/>
    </source>
</evidence>
<dbReference type="Proteomes" id="UP000437131">
    <property type="component" value="Unassembled WGS sequence"/>
</dbReference>